<gene>
    <name evidence="9" type="primary">LOC140038474</name>
</gene>
<keyword evidence="6" id="KW-0695">RNA-directed DNA polymerase</keyword>
<evidence type="ECO:0000256" key="6">
    <source>
        <dbReference type="ARBA" id="ARBA00022918"/>
    </source>
</evidence>
<keyword evidence="8" id="KW-1185">Reference proteome</keyword>
<reference evidence="9" key="1">
    <citation type="submission" date="2025-08" db="UniProtKB">
        <authorList>
            <consortium name="RefSeq"/>
        </authorList>
    </citation>
    <scope>IDENTIFICATION</scope>
    <source>
        <tissue evidence="9">Leaves</tissue>
    </source>
</reference>
<dbReference type="RefSeq" id="XP_071939944.1">
    <property type="nucleotide sequence ID" value="XM_072083843.1"/>
</dbReference>
<dbReference type="Proteomes" id="UP001652660">
    <property type="component" value="Chromosome 3e"/>
</dbReference>
<evidence type="ECO:0000256" key="3">
    <source>
        <dbReference type="ARBA" id="ARBA00022722"/>
    </source>
</evidence>
<evidence type="ECO:0000256" key="2">
    <source>
        <dbReference type="ARBA" id="ARBA00022695"/>
    </source>
</evidence>
<keyword evidence="5" id="KW-0378">Hydrolase</keyword>
<evidence type="ECO:0000256" key="1">
    <source>
        <dbReference type="ARBA" id="ARBA00022679"/>
    </source>
</evidence>
<evidence type="ECO:0000259" key="7">
    <source>
        <dbReference type="Pfam" id="PF17917"/>
    </source>
</evidence>
<name>A0ABM4X7E7_COFAR</name>
<keyword evidence="2" id="KW-0548">Nucleotidyltransferase</keyword>
<keyword evidence="4" id="KW-0255">Endonuclease</keyword>
<feature type="domain" description="Reverse transcriptase RNase H-like" evidence="7">
    <location>
        <begin position="151"/>
        <end position="203"/>
    </location>
</feature>
<dbReference type="SUPFAM" id="SSF56672">
    <property type="entry name" value="DNA/RNA polymerases"/>
    <property type="match status" value="2"/>
</dbReference>
<protein>
    <recommendedName>
        <fullName evidence="7">Reverse transcriptase RNase H-like domain-containing protein</fullName>
    </recommendedName>
</protein>
<dbReference type="Gene3D" id="3.10.10.10">
    <property type="entry name" value="HIV Type 1 Reverse Transcriptase, subunit A, domain 1"/>
    <property type="match status" value="1"/>
</dbReference>
<evidence type="ECO:0000313" key="8">
    <source>
        <dbReference type="Proteomes" id="UP001652660"/>
    </source>
</evidence>
<dbReference type="InterPro" id="IPR041373">
    <property type="entry name" value="RT_RNaseH"/>
</dbReference>
<accession>A0ABM4X7E7</accession>
<dbReference type="PANTHER" id="PTHR35046">
    <property type="entry name" value="ZINC KNUCKLE (CCHC-TYPE) FAMILY PROTEIN"/>
    <property type="match status" value="1"/>
</dbReference>
<evidence type="ECO:0000313" key="9">
    <source>
        <dbReference type="RefSeq" id="XP_071939944.1"/>
    </source>
</evidence>
<dbReference type="InterPro" id="IPR043502">
    <property type="entry name" value="DNA/RNA_pol_sf"/>
</dbReference>
<keyword evidence="3" id="KW-0540">Nuclease</keyword>
<dbReference type="Pfam" id="PF17917">
    <property type="entry name" value="RT_RNaseH"/>
    <property type="match status" value="1"/>
</dbReference>
<dbReference type="GeneID" id="140038474"/>
<proteinExistence type="predicted"/>
<organism evidence="8 9">
    <name type="scientific">Coffea arabica</name>
    <name type="common">Arabian coffee</name>
    <dbReference type="NCBI Taxonomy" id="13443"/>
    <lineage>
        <taxon>Eukaryota</taxon>
        <taxon>Viridiplantae</taxon>
        <taxon>Streptophyta</taxon>
        <taxon>Embryophyta</taxon>
        <taxon>Tracheophyta</taxon>
        <taxon>Spermatophyta</taxon>
        <taxon>Magnoliopsida</taxon>
        <taxon>eudicotyledons</taxon>
        <taxon>Gunneridae</taxon>
        <taxon>Pentapetalae</taxon>
        <taxon>asterids</taxon>
        <taxon>lamiids</taxon>
        <taxon>Gentianales</taxon>
        <taxon>Rubiaceae</taxon>
        <taxon>Ixoroideae</taxon>
        <taxon>Gardenieae complex</taxon>
        <taxon>Bertiereae - Coffeeae clade</taxon>
        <taxon>Coffeeae</taxon>
        <taxon>Coffea</taxon>
    </lineage>
</organism>
<keyword evidence="1" id="KW-0808">Transferase</keyword>
<sequence length="298" mass="34449">MREDDKGKLILLAKAKDVKRVWSSNQLLLILVCKEELVILSIPNNSLPSNVLFLLQEFEDIFLEDVPDGLPPLRGIEHQIDLIPGALLPNKPAYRIGPEETKELQREVEELLRKGWARESLNPCAVLVILVPKKDGVWRMRTYCRVVNAITLYALVCASETWQHYLRAREFVIKTDHESLKHLKGQQKFSKRYARWVAFIDSFPYVIKYKTDKSNVVADTLSRRHTLLTVLDTKLLGFKLMKELYKDDMDFSNAYANCGKSEFEKFYVHGVSCFVLPSYAFSEILYVSYLFESHIVVA</sequence>
<dbReference type="PANTHER" id="PTHR35046:SF9">
    <property type="entry name" value="RNA-DIRECTED DNA POLYMERASE"/>
    <property type="match status" value="1"/>
</dbReference>
<evidence type="ECO:0000256" key="4">
    <source>
        <dbReference type="ARBA" id="ARBA00022759"/>
    </source>
</evidence>
<evidence type="ECO:0000256" key="5">
    <source>
        <dbReference type="ARBA" id="ARBA00022801"/>
    </source>
</evidence>